<name>A0A4U6TFM6_SETVI</name>
<evidence type="ECO:0000313" key="2">
    <source>
        <dbReference type="Proteomes" id="UP000298652"/>
    </source>
</evidence>
<evidence type="ECO:0000313" key="1">
    <source>
        <dbReference type="EMBL" id="TKV99833.1"/>
    </source>
</evidence>
<gene>
    <name evidence="1" type="ORF">SEVIR_8G069950v2</name>
</gene>
<dbReference type="AlphaFoldDB" id="A0A4U6TFM6"/>
<proteinExistence type="predicted"/>
<accession>A0A4U6TFM6</accession>
<dbReference type="Gramene" id="TKV99833">
    <property type="protein sequence ID" value="TKV99833"/>
    <property type="gene ID" value="SEVIR_8G069950v2"/>
</dbReference>
<organism evidence="1 2">
    <name type="scientific">Setaria viridis</name>
    <name type="common">Green bristlegrass</name>
    <name type="synonym">Setaria italica subsp. viridis</name>
    <dbReference type="NCBI Taxonomy" id="4556"/>
    <lineage>
        <taxon>Eukaryota</taxon>
        <taxon>Viridiplantae</taxon>
        <taxon>Streptophyta</taxon>
        <taxon>Embryophyta</taxon>
        <taxon>Tracheophyta</taxon>
        <taxon>Spermatophyta</taxon>
        <taxon>Magnoliopsida</taxon>
        <taxon>Liliopsida</taxon>
        <taxon>Poales</taxon>
        <taxon>Poaceae</taxon>
        <taxon>PACMAD clade</taxon>
        <taxon>Panicoideae</taxon>
        <taxon>Panicodae</taxon>
        <taxon>Paniceae</taxon>
        <taxon>Cenchrinae</taxon>
        <taxon>Setaria</taxon>
    </lineage>
</organism>
<sequence length="45" mass="5264">MLQMLVAVLPLSMQMGWLLHCTEVHLSTLALCFYHHLLIKWIPCE</sequence>
<protein>
    <submittedName>
        <fullName evidence="1">Uncharacterized protein</fullName>
    </submittedName>
</protein>
<dbReference type="EMBL" id="CM016559">
    <property type="protein sequence ID" value="TKV99833.1"/>
    <property type="molecule type" value="Genomic_DNA"/>
</dbReference>
<keyword evidence="2" id="KW-1185">Reference proteome</keyword>
<reference evidence="1" key="1">
    <citation type="submission" date="2019-03" db="EMBL/GenBank/DDBJ databases">
        <title>WGS assembly of Setaria viridis.</title>
        <authorList>
            <person name="Huang P."/>
            <person name="Jenkins J."/>
            <person name="Grimwood J."/>
            <person name="Barry K."/>
            <person name="Healey A."/>
            <person name="Mamidi S."/>
            <person name="Sreedasyam A."/>
            <person name="Shu S."/>
            <person name="Feldman M."/>
            <person name="Wu J."/>
            <person name="Yu Y."/>
            <person name="Chen C."/>
            <person name="Johnson J."/>
            <person name="Rokhsar D."/>
            <person name="Baxter I."/>
            <person name="Schmutz J."/>
            <person name="Brutnell T."/>
            <person name="Kellogg E."/>
        </authorList>
    </citation>
    <scope>NUCLEOTIDE SEQUENCE [LARGE SCALE GENOMIC DNA]</scope>
</reference>
<dbReference type="Proteomes" id="UP000298652">
    <property type="component" value="Chromosome 8"/>
</dbReference>